<dbReference type="AlphaFoldDB" id="A0A4V2NHH5"/>
<keyword evidence="2" id="KW-1185">Reference proteome</keyword>
<dbReference type="Proteomes" id="UP000294200">
    <property type="component" value="Unassembled WGS sequence"/>
</dbReference>
<name>A0A4V2NHH5_9BURK</name>
<comment type="caution">
    <text evidence="1">The sequence shown here is derived from an EMBL/GenBank/DDBJ whole genome shotgun (WGS) entry which is preliminary data.</text>
</comment>
<protein>
    <submittedName>
        <fullName evidence="1">Uncharacterized protein</fullName>
    </submittedName>
</protein>
<proteinExistence type="predicted"/>
<dbReference type="EMBL" id="MWML01000024">
    <property type="protein sequence ID" value="TCG08838.1"/>
    <property type="molecule type" value="Genomic_DNA"/>
</dbReference>
<organism evidence="1 2">
    <name type="scientific">Paraburkholderia steynii</name>
    <dbReference type="NCBI Taxonomy" id="1245441"/>
    <lineage>
        <taxon>Bacteria</taxon>
        <taxon>Pseudomonadati</taxon>
        <taxon>Pseudomonadota</taxon>
        <taxon>Betaproteobacteria</taxon>
        <taxon>Burkholderiales</taxon>
        <taxon>Burkholderiaceae</taxon>
        <taxon>Paraburkholderia</taxon>
    </lineage>
</organism>
<accession>A0A4V2NHH5</accession>
<evidence type="ECO:0000313" key="1">
    <source>
        <dbReference type="EMBL" id="TCG08838.1"/>
    </source>
</evidence>
<gene>
    <name evidence="1" type="ORF">BZM27_09310</name>
</gene>
<evidence type="ECO:0000313" key="2">
    <source>
        <dbReference type="Proteomes" id="UP000294200"/>
    </source>
</evidence>
<sequence length="218" mass="24831">MPRPADPQRFDALNVIRKYVREHGEQEGQRLAKLDGYKHINKATWSQWCKLVREEDRQLAVDVILNVPRPDMPAGQANPITPITPATPEKRATVWRAINFFACLNDMIADANLLAEYAAPTDANGVRKIRNPVMLVQAHRAKALNMQLALKHAEAAWNIQRFQNYEEVIAEMVKDAIKDEAPVVRARIVAGLREAREVRREQISDLTSQSTELFFEPD</sequence>
<reference evidence="1 2" key="1">
    <citation type="submission" date="2017-02" db="EMBL/GenBank/DDBJ databases">
        <title>Paraburkholderia sophoroidis sp. nov. and Paraburkholderia steynii sp. nov. rhizobial symbionts of the fynbos legume Hypocalyptus sophoroides.</title>
        <authorList>
            <person name="Steenkamp E.T."/>
            <person name="Beukes C.W."/>
            <person name="Van Zyl E."/>
            <person name="Avontuur J."/>
            <person name="Chan W.Y."/>
            <person name="Hassen A."/>
            <person name="Palmer M."/>
            <person name="Mthombeni L."/>
            <person name="Phalane F."/>
            <person name="Sereme K."/>
            <person name="Venter S.N."/>
        </authorList>
    </citation>
    <scope>NUCLEOTIDE SEQUENCE [LARGE SCALE GENOMIC DNA]</scope>
    <source>
        <strain evidence="1 2">HC1.1ba</strain>
    </source>
</reference>